<organism evidence="1 2">
    <name type="scientific">Papiliotrema laurentii</name>
    <name type="common">Cryptococcus laurentii</name>
    <dbReference type="NCBI Taxonomy" id="5418"/>
    <lineage>
        <taxon>Eukaryota</taxon>
        <taxon>Fungi</taxon>
        <taxon>Dikarya</taxon>
        <taxon>Basidiomycota</taxon>
        <taxon>Agaricomycotina</taxon>
        <taxon>Tremellomycetes</taxon>
        <taxon>Tremellales</taxon>
        <taxon>Rhynchogastremaceae</taxon>
        <taxon>Papiliotrema</taxon>
    </lineage>
</organism>
<dbReference type="Gene3D" id="3.10.129.10">
    <property type="entry name" value="Hotdog Thioesterase"/>
    <property type="match status" value="1"/>
</dbReference>
<protein>
    <recommendedName>
        <fullName evidence="3">N-terminal of MaoC-like dehydratase domain-containing protein</fullName>
    </recommendedName>
</protein>
<reference evidence="1" key="1">
    <citation type="submission" date="2023-02" db="EMBL/GenBank/DDBJ databases">
        <title>Identification and recombinant expression of a fungal hydrolase from Papiliotrema laurentii that hydrolyzes apple cutin and clears colloidal polyester polyurethane.</title>
        <authorList>
            <consortium name="DOE Joint Genome Institute"/>
            <person name="Roman V.A."/>
            <person name="Bojanowski C."/>
            <person name="Crable B.R."/>
            <person name="Wagner D.N."/>
            <person name="Hung C.S."/>
            <person name="Nadeau L.J."/>
            <person name="Schratz L."/>
            <person name="Haridas S."/>
            <person name="Pangilinan J."/>
            <person name="Lipzen A."/>
            <person name="Na H."/>
            <person name="Yan M."/>
            <person name="Ng V."/>
            <person name="Grigoriev I.V."/>
            <person name="Spatafora J.W."/>
            <person name="Barlow D."/>
            <person name="Biffinger J."/>
            <person name="Kelley-Loughnane N."/>
            <person name="Varaljay V.A."/>
            <person name="Crookes-Goodson W.J."/>
        </authorList>
    </citation>
    <scope>NUCLEOTIDE SEQUENCE</scope>
    <source>
        <strain evidence="1">5307AH</strain>
    </source>
</reference>
<dbReference type="InterPro" id="IPR029069">
    <property type="entry name" value="HotDog_dom_sf"/>
</dbReference>
<evidence type="ECO:0000313" key="2">
    <source>
        <dbReference type="Proteomes" id="UP001182556"/>
    </source>
</evidence>
<accession>A0AAD9FM47</accession>
<dbReference type="PANTHER" id="PTHR28152">
    <property type="entry name" value="HYDROXYACYL-THIOESTER DEHYDRATASE TYPE 2, MITOCHONDRIAL"/>
    <property type="match status" value="1"/>
</dbReference>
<dbReference type="GO" id="GO:0005739">
    <property type="term" value="C:mitochondrion"/>
    <property type="evidence" value="ECO:0007669"/>
    <property type="project" value="TreeGrafter"/>
</dbReference>
<dbReference type="Proteomes" id="UP001182556">
    <property type="component" value="Unassembled WGS sequence"/>
</dbReference>
<evidence type="ECO:0008006" key="3">
    <source>
        <dbReference type="Google" id="ProtNLM"/>
    </source>
</evidence>
<name>A0AAD9FM47_PAPLA</name>
<dbReference type="PANTHER" id="PTHR28152:SF1">
    <property type="entry name" value="HYDROXYACYL-THIOESTER DEHYDRATASE TYPE 2, MITOCHONDRIAL"/>
    <property type="match status" value="1"/>
</dbReference>
<dbReference type="SUPFAM" id="SSF54637">
    <property type="entry name" value="Thioesterase/thiol ester dehydrase-isomerase"/>
    <property type="match status" value="1"/>
</dbReference>
<evidence type="ECO:0000313" key="1">
    <source>
        <dbReference type="EMBL" id="KAK1921464.1"/>
    </source>
</evidence>
<gene>
    <name evidence="1" type="ORF">DB88DRAFT_500810</name>
</gene>
<proteinExistence type="predicted"/>
<dbReference type="AlphaFoldDB" id="A0AAD9FM47"/>
<dbReference type="EMBL" id="JAODAN010000011">
    <property type="protein sequence ID" value="KAK1921464.1"/>
    <property type="molecule type" value="Genomic_DNA"/>
</dbReference>
<keyword evidence="2" id="KW-1185">Reference proteome</keyword>
<comment type="caution">
    <text evidence="1">The sequence shown here is derived from an EMBL/GenBank/DDBJ whole genome shotgun (WGS) entry which is preliminary data.</text>
</comment>
<dbReference type="InterPro" id="IPR052741">
    <property type="entry name" value="Mitochondrial_HTD2"/>
</dbReference>
<sequence>MRHLSIASLARRGRIGARSLASSPHPAVPLSVSQWIETLTTSPPVLLTDHVDPQRAKHLQRTLPTRVGPGVIGLKEAGLGDALPPAHHLVLFQPQTPLDKLGPDGSSTEYNAPAPYLRRMWAGGSFHFNRSKQLTIGSIVTESTHVPKVEIKKDMLFVHQEKKLYGGQGEFAPDDWAVKEIRTHVFRTNVEVKRASGGAPSSTVSTMSSSTHTFSYTPSSPLLFRYSALTYNGHKIHYDRDWTRNVEGHPDLVVHGPLTSTLLVELAARIAEEKGRRLVQFDYRATSPVYVDKEVRLSAGAESEGCLDMTAEQDGRIGMRATARLA</sequence>
<dbReference type="GO" id="GO:0019171">
    <property type="term" value="F:(3R)-hydroxyacyl-[acyl-carrier-protein] dehydratase activity"/>
    <property type="evidence" value="ECO:0007669"/>
    <property type="project" value="TreeGrafter"/>
</dbReference>